<evidence type="ECO:0000313" key="1">
    <source>
        <dbReference type="EMBL" id="TWO71403.1"/>
    </source>
</evidence>
<proteinExistence type="predicted"/>
<comment type="caution">
    <text evidence="1">The sequence shown here is derived from an EMBL/GenBank/DDBJ whole genome shotgun (WGS) entry which is preliminary data.</text>
</comment>
<dbReference type="RefSeq" id="WP_145893014.1">
    <property type="nucleotide sequence ID" value="NZ_VOBQ01000008.1"/>
</dbReference>
<name>A0A562ZS93_9BURK</name>
<reference evidence="1 2" key="1">
    <citation type="submission" date="2019-07" db="EMBL/GenBank/DDBJ databases">
        <title>Caenimonas sedimenti sp. nov., isolated from activated sludge.</title>
        <authorList>
            <person name="Xu J."/>
        </authorList>
    </citation>
    <scope>NUCLEOTIDE SEQUENCE [LARGE SCALE GENOMIC DNA]</scope>
    <source>
        <strain evidence="1 2">HX-9-20</strain>
    </source>
</reference>
<protein>
    <recommendedName>
        <fullName evidence="3">PaaI family thioesterase</fullName>
    </recommendedName>
</protein>
<dbReference type="Proteomes" id="UP000318199">
    <property type="component" value="Unassembled WGS sequence"/>
</dbReference>
<evidence type="ECO:0000313" key="2">
    <source>
        <dbReference type="Proteomes" id="UP000318199"/>
    </source>
</evidence>
<organism evidence="1 2">
    <name type="scientific">Caenimonas sedimenti</name>
    <dbReference type="NCBI Taxonomy" id="2596921"/>
    <lineage>
        <taxon>Bacteria</taxon>
        <taxon>Pseudomonadati</taxon>
        <taxon>Pseudomonadota</taxon>
        <taxon>Betaproteobacteria</taxon>
        <taxon>Burkholderiales</taxon>
        <taxon>Comamonadaceae</taxon>
        <taxon>Caenimonas</taxon>
    </lineage>
</organism>
<dbReference type="AlphaFoldDB" id="A0A562ZS93"/>
<dbReference type="EMBL" id="VOBQ01000008">
    <property type="protein sequence ID" value="TWO71403.1"/>
    <property type="molecule type" value="Genomic_DNA"/>
</dbReference>
<accession>A0A562ZS93</accession>
<dbReference type="SUPFAM" id="SSF54637">
    <property type="entry name" value="Thioesterase/thiol ester dehydrase-isomerase"/>
    <property type="match status" value="1"/>
</dbReference>
<sequence length="133" mass="14755">MSDPAIFNYDHYEPGKSYGTRDFSVDEATIAKWRSVYPNDNDPGVMPGGMLAMIIIDAVLTLNSPRPPGGVHGGQTFNIMRMPHIGETLRTEVWCLDKEVKKDRKWVRVRSVTRAAGSGELLFSGIMTTLVAQ</sequence>
<dbReference type="Gene3D" id="3.10.129.10">
    <property type="entry name" value="Hotdog Thioesterase"/>
    <property type="match status" value="1"/>
</dbReference>
<dbReference type="InterPro" id="IPR029069">
    <property type="entry name" value="HotDog_dom_sf"/>
</dbReference>
<keyword evidence="2" id="KW-1185">Reference proteome</keyword>
<gene>
    <name evidence="1" type="ORF">FN976_10805</name>
</gene>
<dbReference type="CDD" id="cd03441">
    <property type="entry name" value="R_hydratase_like"/>
    <property type="match status" value="1"/>
</dbReference>
<dbReference type="OrthoDB" id="8656393at2"/>
<evidence type="ECO:0008006" key="3">
    <source>
        <dbReference type="Google" id="ProtNLM"/>
    </source>
</evidence>